<gene>
    <name evidence="4" type="ORF">C7B65_16230</name>
</gene>
<comment type="caution">
    <text evidence="4">The sequence shown here is derived from an EMBL/GenBank/DDBJ whole genome shotgun (WGS) entry which is preliminary data.</text>
</comment>
<accession>A0A2T1DCQ3</accession>
<dbReference type="AlphaFoldDB" id="A0A2T1DCQ3"/>
<feature type="compositionally biased region" description="Basic and acidic residues" evidence="1">
    <location>
        <begin position="310"/>
        <end position="319"/>
    </location>
</feature>
<dbReference type="STRING" id="1920490.GCA_001895925_01014"/>
<name>A0A2T1DCQ3_9CYAN</name>
<evidence type="ECO:0000313" key="4">
    <source>
        <dbReference type="EMBL" id="PSB18247.1"/>
    </source>
</evidence>
<dbReference type="Pfam" id="PF25107">
    <property type="entry name" value="VWA7_N"/>
    <property type="match status" value="1"/>
</dbReference>
<keyword evidence="5" id="KW-1185">Reference proteome</keyword>
<dbReference type="PANTHER" id="PTHR13802">
    <property type="entry name" value="MUCIN 4-RELATED"/>
    <property type="match status" value="1"/>
</dbReference>
<dbReference type="Proteomes" id="UP000238634">
    <property type="component" value="Unassembled WGS sequence"/>
</dbReference>
<feature type="transmembrane region" description="Helical" evidence="2">
    <location>
        <begin position="44"/>
        <end position="69"/>
    </location>
</feature>
<evidence type="ECO:0000259" key="3">
    <source>
        <dbReference type="PROSITE" id="PS51233"/>
    </source>
</evidence>
<dbReference type="InterPro" id="IPR001846">
    <property type="entry name" value="VWF_type-D"/>
</dbReference>
<keyword evidence="2" id="KW-0472">Membrane</keyword>
<dbReference type="InterPro" id="IPR056862">
    <property type="entry name" value="VWA7_N"/>
</dbReference>
<keyword evidence="2" id="KW-1133">Transmembrane helix</keyword>
<dbReference type="OrthoDB" id="574668at2"/>
<reference evidence="4 5" key="1">
    <citation type="submission" date="2018-02" db="EMBL/GenBank/DDBJ databases">
        <authorList>
            <person name="Cohen D.B."/>
            <person name="Kent A.D."/>
        </authorList>
    </citation>
    <scope>NUCLEOTIDE SEQUENCE [LARGE SCALE GENOMIC DNA]</scope>
    <source>
        <strain evidence="4 5">ULC007</strain>
    </source>
</reference>
<evidence type="ECO:0000256" key="1">
    <source>
        <dbReference type="SAM" id="MobiDB-lite"/>
    </source>
</evidence>
<evidence type="ECO:0000256" key="2">
    <source>
        <dbReference type="SAM" id="Phobius"/>
    </source>
</evidence>
<reference evidence="4 5" key="2">
    <citation type="submission" date="2018-03" db="EMBL/GenBank/DDBJ databases">
        <title>The ancient ancestry and fast evolution of plastids.</title>
        <authorList>
            <person name="Moore K.R."/>
            <person name="Magnabosco C."/>
            <person name="Momper L."/>
            <person name="Gold D.A."/>
            <person name="Bosak T."/>
            <person name="Fournier G.P."/>
        </authorList>
    </citation>
    <scope>NUCLEOTIDE SEQUENCE [LARGE SCALE GENOMIC DNA]</scope>
    <source>
        <strain evidence="4 5">ULC007</strain>
    </source>
</reference>
<evidence type="ECO:0000313" key="5">
    <source>
        <dbReference type="Proteomes" id="UP000238634"/>
    </source>
</evidence>
<dbReference type="PROSITE" id="PS51233">
    <property type="entry name" value="VWFD"/>
    <property type="match status" value="1"/>
</dbReference>
<protein>
    <recommendedName>
        <fullName evidence="3">VWFD domain-containing protein</fullName>
    </recommendedName>
</protein>
<dbReference type="Pfam" id="PF00094">
    <property type="entry name" value="VWD"/>
    <property type="match status" value="1"/>
</dbReference>
<dbReference type="InterPro" id="IPR051495">
    <property type="entry name" value="Epithelial_Barrier/Signaling"/>
</dbReference>
<sequence length="797" mass="87852">MRSLRFIFITLITFLFITSAVFWRKAIAILLSGINKVGRFMCGVRFWLLGIVSFIIATTATVFVSGSFLNRLLLAASCTVFSFNSTFCTPNLGVESDRATATITSTLKEVRDIDSNLSTHKPVKIEESRGFTGSTLAFKPDKDNEGHREITKLATNGIWVSPRDKKVLVDEDGTDLQFTEDAQKEIYQANRGVDLDPGMFGLNPSEDFGIPENHFDNDLFPAASARLKTLKSEVVEALKPIRKDSTEEDKKAIGKEARRNLGQALHTLQDFYAHSNWVELGKTEINEDLGREVICDGADKHTPPCSKPADPNKKDDGKPNGDPTATIKKKICIFRVCRQEYDPGTLDPNLKKLTSGYFDSIISPCVAPPGKVRHGFSLADSVNPFDCPNGLNKDEKDRPGYKMAASLAEKASRDYINQIIFEDQDYPNSPNISGNIPAIKALMGIYEDPCKSESNQNREECKLKEGKTYGDPHIATFDGMRYSFQTVGEFILSKSSNGSFEVQTRQAPVKPSLSLNSAVAMKVGNSRVALYSKDFPDADTSTPLRINGKPTTIEGDKLALPNGSEILKQGNNYVVNFSTGEKVVVSSISTGGNSYFNVSPFVYNRAGKYSGLLGNVNGNPNDDQRVRGKENSLDSKSTYGDVKQVLSFAGLRIPGALSGAEKLYFDQLYKEFGNSWRVKQEESLFDYPAGKTTKNYVDPAFPDKYLTLNMLSADQIQKAQNACTEANVTQDLMEGCIFDVGFSGFSEFARATAEINGYVGIVNQLFPRLNIPTPEQAVDRVIEKIKPKVCLPFVGCL</sequence>
<dbReference type="RefSeq" id="WP_073073166.1">
    <property type="nucleotide sequence ID" value="NZ_MPPI01000021.1"/>
</dbReference>
<organism evidence="4 5">
    <name type="scientific">Phormidesmis priestleyi ULC007</name>
    <dbReference type="NCBI Taxonomy" id="1920490"/>
    <lineage>
        <taxon>Bacteria</taxon>
        <taxon>Bacillati</taxon>
        <taxon>Cyanobacteriota</taxon>
        <taxon>Cyanophyceae</taxon>
        <taxon>Leptolyngbyales</taxon>
        <taxon>Leptolyngbyaceae</taxon>
        <taxon>Phormidesmis</taxon>
    </lineage>
</organism>
<dbReference type="PANTHER" id="PTHR13802:SF52">
    <property type="entry name" value="MUCIN-4"/>
    <property type="match status" value="1"/>
</dbReference>
<feature type="transmembrane region" description="Helical" evidence="2">
    <location>
        <begin position="6"/>
        <end position="23"/>
    </location>
</feature>
<feature type="domain" description="VWFD" evidence="3">
    <location>
        <begin position="464"/>
        <end position="684"/>
    </location>
</feature>
<keyword evidence="2" id="KW-0812">Transmembrane</keyword>
<dbReference type="EMBL" id="PVWG01000019">
    <property type="protein sequence ID" value="PSB18247.1"/>
    <property type="molecule type" value="Genomic_DNA"/>
</dbReference>
<proteinExistence type="predicted"/>
<feature type="region of interest" description="Disordered" evidence="1">
    <location>
        <begin position="300"/>
        <end position="323"/>
    </location>
</feature>
<dbReference type="SMART" id="SM00216">
    <property type="entry name" value="VWD"/>
    <property type="match status" value="1"/>
</dbReference>